<dbReference type="Gene3D" id="1.10.730.10">
    <property type="entry name" value="Isoleucyl-tRNA Synthetase, Domain 1"/>
    <property type="match status" value="1"/>
</dbReference>
<dbReference type="GO" id="GO:0004823">
    <property type="term" value="F:leucine-tRNA ligase activity"/>
    <property type="evidence" value="ECO:0007669"/>
    <property type="project" value="UniProtKB-UniRule"/>
</dbReference>
<dbReference type="PANTHER" id="PTHR43740:SF2">
    <property type="entry name" value="LEUCINE--TRNA LIGASE, MITOCHONDRIAL"/>
    <property type="match status" value="1"/>
</dbReference>
<dbReference type="GO" id="GO:0005524">
    <property type="term" value="F:ATP binding"/>
    <property type="evidence" value="ECO:0007669"/>
    <property type="project" value="UniProtKB-KW"/>
</dbReference>
<dbReference type="PANTHER" id="PTHR43740">
    <property type="entry name" value="LEUCYL-TRNA SYNTHETASE"/>
    <property type="match status" value="1"/>
</dbReference>
<gene>
    <name evidence="15" type="ORF">FXF47_09200</name>
</gene>
<dbReference type="CDD" id="cd07958">
    <property type="entry name" value="Anticodon_Ia_Leu_BEm"/>
    <property type="match status" value="1"/>
</dbReference>
<dbReference type="InterPro" id="IPR009008">
    <property type="entry name" value="Val/Leu/Ile-tRNA-synth_edit"/>
</dbReference>
<feature type="domain" description="Methionyl/Valyl/Leucyl/Isoleucyl-tRNA synthetase anticodon-binding" evidence="12">
    <location>
        <begin position="367"/>
        <end position="492"/>
    </location>
</feature>
<evidence type="ECO:0000256" key="5">
    <source>
        <dbReference type="ARBA" id="ARBA00022741"/>
    </source>
</evidence>
<keyword evidence="16" id="KW-1185">Reference proteome</keyword>
<dbReference type="FunFam" id="3.10.20.590:FF:000001">
    <property type="entry name" value="Leucine--tRNA ligase"/>
    <property type="match status" value="1"/>
</dbReference>
<sequence>TGVFTGEYAVNPINGEKIPIWVSDYVLMSYGTGVVMAVPAHDERDFEFAGKFDLPIRRVIKPEKNEDPDELVEAYTEEGYMLNSGKYDGMKSEKFKKKIVEVMEEEGFGNFATNYKLRDWLISRQRYWGAPIPIIYCDDCGEVPVPEEDLPVKLPMDVDFKPTGESPLKEHPDFKYTKCPKCGKDAVRECDTMDTFVDSSWYFLRYLNPQDDKKPFDKDLANRWLPVDKYVGGAEHAVMHLMYARFFTMALNDIGMIDFEEPFKSLRHQGIILGPDGKKMSKSKGNVINPDDYIDEYGADVLRVYLMFAYDYETGGAWDDDTLKATDRFLNRVWRLVTEEEWAKNIFEEDIQEYEITDKTEEWNDELERKLHKTIKDVTEDAEDFKFNTAISKIMELNNKIYKYIQRLPRKNHDKELLKTVIEKLIQLFAPFAPHMCEELWQRIGNEYSIFQSEWPEYEEDKLVAETVTIAAQINGKVRDEIEVPVDADEEKIKELALKSERVQKYTEGKDIVKTIVVPKRIINFVVK</sequence>
<organism evidence="15 16">
    <name type="scientific">Candidatus Mcinerneyibacterium aminivorans</name>
    <dbReference type="NCBI Taxonomy" id="2703815"/>
    <lineage>
        <taxon>Bacteria</taxon>
        <taxon>Candidatus Macinerneyibacteriota</taxon>
        <taxon>Candidatus Mcinerneyibacteria</taxon>
        <taxon>Candidatus Mcinerneyibacteriales</taxon>
        <taxon>Candidatus Mcinerneyibacteriaceae</taxon>
        <taxon>Candidatus Mcinerneyibacterium</taxon>
    </lineage>
</organism>
<dbReference type="Gene3D" id="3.10.20.590">
    <property type="match status" value="1"/>
</dbReference>
<evidence type="ECO:0000256" key="11">
    <source>
        <dbReference type="RuleBase" id="RU363039"/>
    </source>
</evidence>
<dbReference type="AlphaFoldDB" id="A0A5D0MDK5"/>
<evidence type="ECO:0000313" key="15">
    <source>
        <dbReference type="EMBL" id="TYB30432.1"/>
    </source>
</evidence>
<dbReference type="NCBIfam" id="TIGR00396">
    <property type="entry name" value="leuS_bact"/>
    <property type="match status" value="1"/>
</dbReference>
<comment type="similarity">
    <text evidence="1 11">Belongs to the class-I aminoacyl-tRNA synthetase family.</text>
</comment>
<comment type="catalytic activity">
    <reaction evidence="9">
        <text>tRNA(Leu) + L-leucine + ATP = L-leucyl-tRNA(Leu) + AMP + diphosphate</text>
        <dbReference type="Rhea" id="RHEA:11688"/>
        <dbReference type="Rhea" id="RHEA-COMP:9613"/>
        <dbReference type="Rhea" id="RHEA-COMP:9622"/>
        <dbReference type="ChEBI" id="CHEBI:30616"/>
        <dbReference type="ChEBI" id="CHEBI:33019"/>
        <dbReference type="ChEBI" id="CHEBI:57427"/>
        <dbReference type="ChEBI" id="CHEBI:78442"/>
        <dbReference type="ChEBI" id="CHEBI:78494"/>
        <dbReference type="ChEBI" id="CHEBI:456215"/>
        <dbReference type="EC" id="6.1.1.4"/>
    </reaction>
</comment>
<evidence type="ECO:0000313" key="16">
    <source>
        <dbReference type="Proteomes" id="UP000324143"/>
    </source>
</evidence>
<evidence type="ECO:0000256" key="8">
    <source>
        <dbReference type="ARBA" id="ARBA00023146"/>
    </source>
</evidence>
<evidence type="ECO:0000256" key="6">
    <source>
        <dbReference type="ARBA" id="ARBA00022840"/>
    </source>
</evidence>
<feature type="domain" description="Leucyl-tRNA synthetase editing" evidence="14">
    <location>
        <begin position="1"/>
        <end position="103"/>
    </location>
</feature>
<accession>A0A5D0MDK5</accession>
<keyword evidence="8 11" id="KW-0030">Aminoacyl-tRNA synthetase</keyword>
<dbReference type="InterPro" id="IPR002302">
    <property type="entry name" value="Leu-tRNA-ligase"/>
</dbReference>
<feature type="non-terminal residue" evidence="15">
    <location>
        <position position="1"/>
    </location>
</feature>
<dbReference type="FunFam" id="1.10.730.10:FF:000011">
    <property type="entry name" value="Leucine--tRNA ligase chloroplastic/mitochondrial"/>
    <property type="match status" value="1"/>
</dbReference>
<keyword evidence="4 11" id="KW-0436">Ligase</keyword>
<evidence type="ECO:0000256" key="7">
    <source>
        <dbReference type="ARBA" id="ARBA00022917"/>
    </source>
</evidence>
<dbReference type="Pfam" id="PF13603">
    <property type="entry name" value="tRNA-synt_1_2"/>
    <property type="match status" value="1"/>
</dbReference>
<dbReference type="InterPro" id="IPR013155">
    <property type="entry name" value="M/V/L/I-tRNA-synth_anticd-bd"/>
</dbReference>
<keyword evidence="3" id="KW-0963">Cytoplasm</keyword>
<dbReference type="GO" id="GO:0006429">
    <property type="term" value="P:leucyl-tRNA aminoacylation"/>
    <property type="evidence" value="ECO:0007669"/>
    <property type="project" value="UniProtKB-UniRule"/>
</dbReference>
<evidence type="ECO:0000256" key="10">
    <source>
        <dbReference type="NCBIfam" id="TIGR00396"/>
    </source>
</evidence>
<evidence type="ECO:0000259" key="13">
    <source>
        <dbReference type="Pfam" id="PF09334"/>
    </source>
</evidence>
<dbReference type="GO" id="GO:0002161">
    <property type="term" value="F:aminoacyl-tRNA deacylase activity"/>
    <property type="evidence" value="ECO:0007669"/>
    <property type="project" value="InterPro"/>
</dbReference>
<name>A0A5D0MDK5_9BACT</name>
<dbReference type="EC" id="6.1.1.4" evidence="2 10"/>
<dbReference type="InterPro" id="IPR014729">
    <property type="entry name" value="Rossmann-like_a/b/a_fold"/>
</dbReference>
<comment type="caution">
    <text evidence="15">The sequence shown here is derived from an EMBL/GenBank/DDBJ whole genome shotgun (WGS) entry which is preliminary data.</text>
</comment>
<evidence type="ECO:0000259" key="14">
    <source>
        <dbReference type="Pfam" id="PF13603"/>
    </source>
</evidence>
<protein>
    <recommendedName>
        <fullName evidence="2 10">Leucine--tRNA ligase</fullName>
        <ecNumber evidence="2 10">6.1.1.4</ecNumber>
    </recommendedName>
</protein>
<dbReference type="InterPro" id="IPR025709">
    <property type="entry name" value="Leu_tRNA-synth_edit"/>
</dbReference>
<evidence type="ECO:0000256" key="1">
    <source>
        <dbReference type="ARBA" id="ARBA00005594"/>
    </source>
</evidence>
<keyword evidence="6 11" id="KW-0067">ATP-binding</keyword>
<dbReference type="GO" id="GO:0005829">
    <property type="term" value="C:cytosol"/>
    <property type="evidence" value="ECO:0007669"/>
    <property type="project" value="TreeGrafter"/>
</dbReference>
<dbReference type="SUPFAM" id="SSF47323">
    <property type="entry name" value="Anticodon-binding domain of a subclass of class I aminoacyl-tRNA synthetases"/>
    <property type="match status" value="1"/>
</dbReference>
<dbReference type="Pfam" id="PF09334">
    <property type="entry name" value="tRNA-synt_1g"/>
    <property type="match status" value="1"/>
</dbReference>
<evidence type="ECO:0000256" key="3">
    <source>
        <dbReference type="ARBA" id="ARBA00022490"/>
    </source>
</evidence>
<dbReference type="InterPro" id="IPR015413">
    <property type="entry name" value="Methionyl/Leucyl_tRNA_Synth"/>
</dbReference>
<proteinExistence type="inferred from homology"/>
<dbReference type="Proteomes" id="UP000324143">
    <property type="component" value="Unassembled WGS sequence"/>
</dbReference>
<evidence type="ECO:0000256" key="2">
    <source>
        <dbReference type="ARBA" id="ARBA00013164"/>
    </source>
</evidence>
<evidence type="ECO:0000259" key="12">
    <source>
        <dbReference type="Pfam" id="PF08264"/>
    </source>
</evidence>
<reference evidence="15" key="1">
    <citation type="submission" date="2019-08" db="EMBL/GenBank/DDBJ databases">
        <title>Genomic characterization of a novel candidate phylum (ARYD3) from a high temperature, high salinity tertiary oil reservoir in north central Oklahoma, USA.</title>
        <authorList>
            <person name="Youssef N.H."/>
            <person name="Yadav A."/>
            <person name="Elshahed M.S."/>
        </authorList>
    </citation>
    <scope>NUCLEOTIDE SEQUENCE [LARGE SCALE GENOMIC DNA]</scope>
    <source>
        <strain evidence="15">ARYD3</strain>
    </source>
</reference>
<dbReference type="Gene3D" id="3.40.50.620">
    <property type="entry name" value="HUPs"/>
    <property type="match status" value="1"/>
</dbReference>
<keyword evidence="7 11" id="KW-0648">Protein biosynthesis</keyword>
<dbReference type="EMBL" id="VSIX01000136">
    <property type="protein sequence ID" value="TYB30432.1"/>
    <property type="molecule type" value="Genomic_DNA"/>
</dbReference>
<dbReference type="FunFam" id="3.40.50.620:FF:000100">
    <property type="entry name" value="probable leucine--tRNA ligase, mitochondrial"/>
    <property type="match status" value="1"/>
</dbReference>
<evidence type="ECO:0000256" key="4">
    <source>
        <dbReference type="ARBA" id="ARBA00022598"/>
    </source>
</evidence>
<dbReference type="SUPFAM" id="SSF52374">
    <property type="entry name" value="Nucleotidylyl transferase"/>
    <property type="match status" value="1"/>
</dbReference>
<dbReference type="Pfam" id="PF08264">
    <property type="entry name" value="Anticodon_1"/>
    <property type="match status" value="1"/>
</dbReference>
<dbReference type="SUPFAM" id="SSF50677">
    <property type="entry name" value="ValRS/IleRS/LeuRS editing domain"/>
    <property type="match status" value="1"/>
</dbReference>
<evidence type="ECO:0000256" key="9">
    <source>
        <dbReference type="ARBA" id="ARBA00047469"/>
    </source>
</evidence>
<dbReference type="InterPro" id="IPR009080">
    <property type="entry name" value="tRNAsynth_Ia_anticodon-bd"/>
</dbReference>
<feature type="domain" description="Methionyl/Leucyl tRNA synthetase" evidence="13">
    <location>
        <begin position="275"/>
        <end position="314"/>
    </location>
</feature>
<keyword evidence="5 11" id="KW-0547">Nucleotide-binding</keyword>